<evidence type="ECO:0000256" key="2">
    <source>
        <dbReference type="SAM" id="SignalP"/>
    </source>
</evidence>
<dbReference type="Pfam" id="PF00395">
    <property type="entry name" value="SLH"/>
    <property type="match status" value="1"/>
</dbReference>
<evidence type="ECO:0000313" key="5">
    <source>
        <dbReference type="Proteomes" id="UP000219636"/>
    </source>
</evidence>
<feature type="domain" description="SLH" evidence="3">
    <location>
        <begin position="95"/>
        <end position="160"/>
    </location>
</feature>
<proteinExistence type="predicted"/>
<dbReference type="InterPro" id="IPR001119">
    <property type="entry name" value="SLH_dom"/>
</dbReference>
<sequence length="1295" mass="138023">MANQPKKYKKFVATAATATLVASAIVPVASAAGFKDVANSDHATAINALADKGVINGYPDGTFKPNKELTRSDVVKLLGKYLVSEGYEVPADYSTVQRFNDVPVDYKDQELVKYAALVKETGVFKGSNNNLNAANKITRGQMALVVVRALDTLNDTDLVSFVEGQDFDKEVIDLNSASKEQQAAINVLDYFEITKSAKFNPNNTTTRGQFASFLYRAINTNFSDVTDVAVKSVVALNNTTVAVTFNEKVENLSSLDFSIEGLEVKNAALSQSDSSVVILTTAAQEAGKEYTVKLGDSKIGKFKGISAVVPTAVKVVEFTNPVVEGKDTTQVNSHNSQQAPLGTQVTLRAQVTVAEGQSKAGIPVTFNIIDVSNKEGAYASLNQPIIYEAVTNEDGVATYTYTRYASTQYQLVTQDEVQVYATGNPTARDFSKVYWANIQPLTISEVTQGNDLNNGAKKVYKVKLANGAGKTLNVGFLDNVNVDPNKANKNVTITDDTGRDLGYPGQYTTSTAGELNTKRVFITLDSKGEATFTLTGSNETVTPFVWVDQTAINNTDPTIGRFDKTELVAFAAPVTFAKKQNLGLTNDAQGVQKSAAYSSRSNVVLTNYNTLYANRDVLSTKEFEAALKNVGGRNYTAVLTDDKGAKAPAGTVVKVKVDIGTALSKNDNDAVVYLADNNAKRVYKVSDKETINLYTDGNGQVSYRLFGAKDSYATPTVFVESGDKVDLDDNDLQKAGEMVHFSDAVINTAKLTVVDSETAAAVVADSATVKYQTVDQNGFQYFDGNEFVTTFQLTTTFSSATVKYTDSTGNKVVTVNPGSSYSNTIAVPSVDGVSTITVEAIRGTRVDIVASASRATLPILTGTATFSKVTNEGIGAGQSVTGKVVAIDTVANRILLTNAAGTKTYELNYKNANLLTRNSPNSIDTFEKYLTVGDELKFTQATDNTVAQFHNYDYDASAIKVDDKSVTVVIADDLAKYDDVTEEATKGYDFNNITIGAASKPAKFEILGNNVILKNVTINGDIYVDEKVANDFTLDNVTVNGNVYINGGDGNTQVFKNSTINGKVYVNIGEHVELTNTTIDELVVKANYVSVTGTGTINKVTVANGVNILPNIDKTIADLTDTTEEAKAAAKAALTTAVAKAKAVDTTGKTEASKKALTDAITAAEAVLAKADATTLEYTNAKTSVEAAVAGLKDETTTNPAVVITNAESKANNPLLPFLLDYTITGTVAEGTTLDKLELTLVNTDGTEVAYTATNVTVTGTTFTVTFGDLQLPDSVDEVKAVKLAGQAAVNVIKK</sequence>
<evidence type="ECO:0000259" key="3">
    <source>
        <dbReference type="PROSITE" id="PS51272"/>
    </source>
</evidence>
<dbReference type="PROSITE" id="PS51272">
    <property type="entry name" value="SLH"/>
    <property type="match status" value="2"/>
</dbReference>
<evidence type="ECO:0000313" key="4">
    <source>
        <dbReference type="EMBL" id="SOB90260.1"/>
    </source>
</evidence>
<dbReference type="Proteomes" id="UP000219636">
    <property type="component" value="Unassembled WGS sequence"/>
</dbReference>
<keyword evidence="1 2" id="KW-0732">Signal</keyword>
<feature type="chain" id="PRO_5012063554" evidence="2">
    <location>
        <begin position="32"/>
        <end position="1295"/>
    </location>
</feature>
<name>A0A285R834_9BACL</name>
<gene>
    <name evidence="4" type="ORF">SAMN05880501_101127</name>
</gene>
<dbReference type="Gene3D" id="2.60.40.1220">
    <property type="match status" value="1"/>
</dbReference>
<dbReference type="InterPro" id="IPR014755">
    <property type="entry name" value="Cu-Rt/internalin_Ig-like"/>
</dbReference>
<reference evidence="5" key="1">
    <citation type="submission" date="2017-08" db="EMBL/GenBank/DDBJ databases">
        <authorList>
            <person name="Varghese N."/>
            <person name="Submissions S."/>
        </authorList>
    </citation>
    <scope>NUCLEOTIDE SEQUENCE [LARGE SCALE GENOMIC DNA]</scope>
    <source>
        <strain evidence="5">JC22</strain>
    </source>
</reference>
<protein>
    <submittedName>
        <fullName evidence="4">S-layer family protein</fullName>
    </submittedName>
</protein>
<dbReference type="RefSeq" id="WP_097071717.1">
    <property type="nucleotide sequence ID" value="NZ_OBMQ01000001.1"/>
</dbReference>
<dbReference type="OrthoDB" id="2839183at2"/>
<keyword evidence="5" id="KW-1185">Reference proteome</keyword>
<feature type="domain" description="SLH" evidence="3">
    <location>
        <begin position="29"/>
        <end position="92"/>
    </location>
</feature>
<dbReference type="EMBL" id="OBMQ01000001">
    <property type="protein sequence ID" value="SOB90260.1"/>
    <property type="molecule type" value="Genomic_DNA"/>
</dbReference>
<accession>A0A285R834</accession>
<organism evidence="4 5">
    <name type="scientific">Ureibacillus xyleni</name>
    <dbReference type="NCBI Taxonomy" id="614648"/>
    <lineage>
        <taxon>Bacteria</taxon>
        <taxon>Bacillati</taxon>
        <taxon>Bacillota</taxon>
        <taxon>Bacilli</taxon>
        <taxon>Bacillales</taxon>
        <taxon>Caryophanaceae</taxon>
        <taxon>Ureibacillus</taxon>
    </lineage>
</organism>
<feature type="signal peptide" evidence="2">
    <location>
        <begin position="1"/>
        <end position="31"/>
    </location>
</feature>
<evidence type="ECO:0000256" key="1">
    <source>
        <dbReference type="ARBA" id="ARBA00022729"/>
    </source>
</evidence>